<evidence type="ECO:0000313" key="12">
    <source>
        <dbReference type="EMBL" id="NYS47145.1"/>
    </source>
</evidence>
<reference evidence="12 13" key="1">
    <citation type="submission" date="2020-07" db="EMBL/GenBank/DDBJ databases">
        <title>MOT database genomes.</title>
        <authorList>
            <person name="Joseph S."/>
            <person name="Aduse-Opoku J."/>
            <person name="Hashim A."/>
            <person name="Wade W."/>
            <person name="Curtis M."/>
        </authorList>
    </citation>
    <scope>NUCLEOTIDE SEQUENCE [LARGE SCALE GENOMIC DNA]</scope>
    <source>
        <strain evidence="12 13">CIP 106318</strain>
    </source>
</reference>
<accession>A0ABX2SY64</accession>
<dbReference type="EC" id="2.7.4.9" evidence="2 10"/>
<dbReference type="Proteomes" id="UP000531840">
    <property type="component" value="Unassembled WGS sequence"/>
</dbReference>
<feature type="binding site" evidence="10">
    <location>
        <begin position="10"/>
        <end position="17"/>
    </location>
    <ligand>
        <name>ATP</name>
        <dbReference type="ChEBI" id="CHEBI:30616"/>
    </ligand>
</feature>
<evidence type="ECO:0000256" key="1">
    <source>
        <dbReference type="ARBA" id="ARBA00009776"/>
    </source>
</evidence>
<keyword evidence="4 10" id="KW-0808">Transferase</keyword>
<dbReference type="CDD" id="cd01672">
    <property type="entry name" value="TMPK"/>
    <property type="match status" value="1"/>
</dbReference>
<name>A0ABX2SY64_9BACL</name>
<dbReference type="NCBIfam" id="TIGR00041">
    <property type="entry name" value="DTMP_kinase"/>
    <property type="match status" value="1"/>
</dbReference>
<evidence type="ECO:0000256" key="6">
    <source>
        <dbReference type="ARBA" id="ARBA00022741"/>
    </source>
</evidence>
<feature type="domain" description="Thymidylate kinase-like" evidence="11">
    <location>
        <begin position="8"/>
        <end position="191"/>
    </location>
</feature>
<dbReference type="Gene3D" id="3.40.50.300">
    <property type="entry name" value="P-loop containing nucleotide triphosphate hydrolases"/>
    <property type="match status" value="1"/>
</dbReference>
<keyword evidence="8 10" id="KW-0067">ATP-binding</keyword>
<dbReference type="PANTHER" id="PTHR10344:SF4">
    <property type="entry name" value="UMP-CMP KINASE 2, MITOCHONDRIAL"/>
    <property type="match status" value="1"/>
</dbReference>
<comment type="catalytic activity">
    <reaction evidence="9 10">
        <text>dTMP + ATP = dTDP + ADP</text>
        <dbReference type="Rhea" id="RHEA:13517"/>
        <dbReference type="ChEBI" id="CHEBI:30616"/>
        <dbReference type="ChEBI" id="CHEBI:58369"/>
        <dbReference type="ChEBI" id="CHEBI:63528"/>
        <dbReference type="ChEBI" id="CHEBI:456216"/>
        <dbReference type="EC" id="2.7.4.9"/>
    </reaction>
</comment>
<evidence type="ECO:0000256" key="7">
    <source>
        <dbReference type="ARBA" id="ARBA00022777"/>
    </source>
</evidence>
<gene>
    <name evidence="10" type="primary">tmk</name>
    <name evidence="12" type="ORF">HZY85_02910</name>
</gene>
<keyword evidence="5 10" id="KW-0545">Nucleotide biosynthesis</keyword>
<evidence type="ECO:0000256" key="10">
    <source>
        <dbReference type="HAMAP-Rule" id="MF_00165"/>
    </source>
</evidence>
<dbReference type="GO" id="GO:0004798">
    <property type="term" value="F:dTMP kinase activity"/>
    <property type="evidence" value="ECO:0007669"/>
    <property type="project" value="UniProtKB-EC"/>
</dbReference>
<evidence type="ECO:0000256" key="8">
    <source>
        <dbReference type="ARBA" id="ARBA00022840"/>
    </source>
</evidence>
<dbReference type="PANTHER" id="PTHR10344">
    <property type="entry name" value="THYMIDYLATE KINASE"/>
    <property type="match status" value="1"/>
</dbReference>
<evidence type="ECO:0000259" key="11">
    <source>
        <dbReference type="Pfam" id="PF02223"/>
    </source>
</evidence>
<dbReference type="HAMAP" id="MF_00165">
    <property type="entry name" value="Thymidylate_kinase"/>
    <property type="match status" value="1"/>
</dbReference>
<comment type="similarity">
    <text evidence="1 10">Belongs to the thymidylate kinase family.</text>
</comment>
<evidence type="ECO:0000256" key="2">
    <source>
        <dbReference type="ARBA" id="ARBA00012980"/>
    </source>
</evidence>
<keyword evidence="13" id="KW-1185">Reference proteome</keyword>
<dbReference type="InterPro" id="IPR018094">
    <property type="entry name" value="Thymidylate_kinase"/>
</dbReference>
<sequence>MVGKFITIEGTDGSGKTTMTNYIKEYLEKLGYQVIVTREPGGTPFSEKIRDLILKENIDSKTEALLFAVSRRNHLKNKILPELEAGKIVICDRFLDSSIAYQVYGRGLDEKDVLSINNYILDGFEPNNTIYYDVDIDLGLSRTRTRDSNNKMDNEEYNFYINVKKGYDKIAQKNKQRVITIDANKNLEEVKLETEKVLESLVEKWKQEK</sequence>
<dbReference type="InterPro" id="IPR039430">
    <property type="entry name" value="Thymidylate_kin-like_dom"/>
</dbReference>
<keyword evidence="6 10" id="KW-0547">Nucleotide-binding</keyword>
<comment type="caution">
    <text evidence="12">The sequence shown here is derived from an EMBL/GenBank/DDBJ whole genome shotgun (WGS) entry which is preliminary data.</text>
</comment>
<keyword evidence="7 10" id="KW-0418">Kinase</keyword>
<evidence type="ECO:0000256" key="4">
    <source>
        <dbReference type="ARBA" id="ARBA00022679"/>
    </source>
</evidence>
<comment type="function">
    <text evidence="10">Phosphorylation of dTMP to form dTDP in both de novo and salvage pathways of dTTP synthesis.</text>
</comment>
<evidence type="ECO:0000256" key="9">
    <source>
        <dbReference type="ARBA" id="ARBA00048743"/>
    </source>
</evidence>
<dbReference type="PROSITE" id="PS01331">
    <property type="entry name" value="THYMIDYLATE_KINASE"/>
    <property type="match status" value="1"/>
</dbReference>
<dbReference type="SUPFAM" id="SSF52540">
    <property type="entry name" value="P-loop containing nucleoside triphosphate hydrolases"/>
    <property type="match status" value="1"/>
</dbReference>
<dbReference type="InterPro" id="IPR018095">
    <property type="entry name" value="Thymidylate_kin_CS"/>
</dbReference>
<evidence type="ECO:0000256" key="3">
    <source>
        <dbReference type="ARBA" id="ARBA00017144"/>
    </source>
</evidence>
<dbReference type="Pfam" id="PF02223">
    <property type="entry name" value="Thymidylate_kin"/>
    <property type="match status" value="1"/>
</dbReference>
<dbReference type="InterPro" id="IPR027417">
    <property type="entry name" value="P-loop_NTPase"/>
</dbReference>
<evidence type="ECO:0000313" key="13">
    <source>
        <dbReference type="Proteomes" id="UP000531840"/>
    </source>
</evidence>
<dbReference type="EMBL" id="JACBYF010000004">
    <property type="protein sequence ID" value="NYS47145.1"/>
    <property type="molecule type" value="Genomic_DNA"/>
</dbReference>
<organism evidence="12 13">
    <name type="scientific">Gemelliphila palaticanis</name>
    <dbReference type="NCBI Taxonomy" id="81950"/>
    <lineage>
        <taxon>Bacteria</taxon>
        <taxon>Bacillati</taxon>
        <taxon>Bacillota</taxon>
        <taxon>Bacilli</taxon>
        <taxon>Bacillales</taxon>
        <taxon>Gemellaceae</taxon>
        <taxon>Gemelliphila</taxon>
    </lineage>
</organism>
<proteinExistence type="inferred from homology"/>
<protein>
    <recommendedName>
        <fullName evidence="3 10">Thymidylate kinase</fullName>
        <ecNumber evidence="2 10">2.7.4.9</ecNumber>
    </recommendedName>
    <alternativeName>
        <fullName evidence="10">dTMP kinase</fullName>
    </alternativeName>
</protein>
<evidence type="ECO:0000256" key="5">
    <source>
        <dbReference type="ARBA" id="ARBA00022727"/>
    </source>
</evidence>